<keyword evidence="2" id="KW-1185">Reference proteome</keyword>
<proteinExistence type="predicted"/>
<dbReference type="SUPFAM" id="SSF52540">
    <property type="entry name" value="P-loop containing nucleoside triphosphate hydrolases"/>
    <property type="match status" value="1"/>
</dbReference>
<organism evidence="1 2">
    <name type="scientific">Ambispora gerdemannii</name>
    <dbReference type="NCBI Taxonomy" id="144530"/>
    <lineage>
        <taxon>Eukaryota</taxon>
        <taxon>Fungi</taxon>
        <taxon>Fungi incertae sedis</taxon>
        <taxon>Mucoromycota</taxon>
        <taxon>Glomeromycotina</taxon>
        <taxon>Glomeromycetes</taxon>
        <taxon>Archaeosporales</taxon>
        <taxon>Ambisporaceae</taxon>
        <taxon>Ambispora</taxon>
    </lineage>
</organism>
<accession>A0A9N9H4Z3</accession>
<comment type="caution">
    <text evidence="1">The sequence shown here is derived from an EMBL/GenBank/DDBJ whole genome shotgun (WGS) entry which is preliminary data.</text>
</comment>
<reference evidence="1" key="1">
    <citation type="submission" date="2021-06" db="EMBL/GenBank/DDBJ databases">
        <authorList>
            <person name="Kallberg Y."/>
            <person name="Tangrot J."/>
            <person name="Rosling A."/>
        </authorList>
    </citation>
    <scope>NUCLEOTIDE SEQUENCE</scope>
    <source>
        <strain evidence="1">MT106</strain>
    </source>
</reference>
<dbReference type="OrthoDB" id="10690276at2759"/>
<dbReference type="AlphaFoldDB" id="A0A9N9H4Z3"/>
<evidence type="ECO:0000313" key="1">
    <source>
        <dbReference type="EMBL" id="CAG8658881.1"/>
    </source>
</evidence>
<protein>
    <submittedName>
        <fullName evidence="1">7763_t:CDS:1</fullName>
    </submittedName>
</protein>
<evidence type="ECO:0000313" key="2">
    <source>
        <dbReference type="Proteomes" id="UP000789831"/>
    </source>
</evidence>
<feature type="non-terminal residue" evidence="1">
    <location>
        <position position="839"/>
    </location>
</feature>
<dbReference type="Gene3D" id="3.40.50.300">
    <property type="entry name" value="P-loop containing nucleotide triphosphate hydrolases"/>
    <property type="match status" value="1"/>
</dbReference>
<dbReference type="InterPro" id="IPR027417">
    <property type="entry name" value="P-loop_NTPase"/>
</dbReference>
<gene>
    <name evidence="1" type="ORF">AGERDE_LOCUS11717</name>
</gene>
<dbReference type="Proteomes" id="UP000789831">
    <property type="component" value="Unassembled WGS sequence"/>
</dbReference>
<name>A0A9N9H4Z3_9GLOM</name>
<dbReference type="EMBL" id="CAJVPL010005529">
    <property type="protein sequence ID" value="CAG8658881.1"/>
    <property type="molecule type" value="Genomic_DNA"/>
</dbReference>
<sequence length="839" mass="96445">VGPRDLYVTYEMSSYKHVVFLPDYQSFNFKTKVFERRIAVDRTKFETIFDYVKACSDKVDKLVATAILYSNYTDALENKISAVGIDSLKKTLQEKFRTFKCEMYDHLVGRLLDMSLVGVLAGAMSTALVASTPAAAIMCPVAILGLSALRVSEMYASYKAKVAENPLGQFLAWIDDTEYYSGWSDGDIVPFTSYRFEQMSKRIRELEEGYDRINELTNIKILTENPQNQPSDENFLKAIGKIAETSKILKADPADFVEPMMDSFDPKEVEINNESQWIEPSEEEKNFKPDEEQAQAIDFFLNTNNEDGRILKTISIVPKLDLYLDGNHQHADPEYGATALQLKNALKPILQSHSGNIEVLANWTYVLGPPGTGKSVVMGAVATHAMLYVSATRRTKSEARFGMIAIDEFVLIEPMVLTGLLTLAAQHNLNVIACGDFKQICAINYCKGVPIKTRDYTEKLIECFPMNVELRRNYRCPRDQVNLLNHNMGYNMIAMSPIEKGIFFDQEEHFDAELITSYGKNRRRLTQEKYMDKKIVVANRKLTEREKREIIVNMVFTTHQSQGCTVKTHWYNADYADLRFLNAHPEYINVALSRNTEALYMNNTTKDVSTQLLDPNMHDKFTMRMAKPPELEELSTTNIISYYVNHIHIDKTLQQMQKSGYEKISFINNFEDNVTSFPKCNLKMNLKVRKLWEKKKENLRVYNGTPRVIEAFVDQEKIRLFNLVDDDEMLALYEYLDSLDKSKIGQITYANQLMLLREKFHAYCKNRVASKYEIYAQIAEKAGQGIIYCGKNFNTKFSPKIRAMMIRVQASLYDWCIIDMDLNEKQLQTMLLKLGFDDQ</sequence>